<comment type="caution">
    <text evidence="2">The sequence shown here is derived from an EMBL/GenBank/DDBJ whole genome shotgun (WGS) entry which is preliminary data.</text>
</comment>
<dbReference type="PANTHER" id="PTHR34490:SF3">
    <property type="entry name" value="GALAXIN-LIKE ISOFORM X2"/>
    <property type="match status" value="1"/>
</dbReference>
<protein>
    <recommendedName>
        <fullName evidence="1">Galaxin-like repeats domain-containing protein</fullName>
    </recommendedName>
</protein>
<dbReference type="EMBL" id="MRZV01001601">
    <property type="protein sequence ID" value="PIK36882.1"/>
    <property type="molecule type" value="Genomic_DNA"/>
</dbReference>
<feature type="domain" description="Galaxin-like repeats" evidence="1">
    <location>
        <begin position="150"/>
        <end position="281"/>
    </location>
</feature>
<dbReference type="PANTHER" id="PTHR34490">
    <property type="entry name" value="PROTEIN CBG12054-RELATED"/>
    <property type="match status" value="1"/>
</dbReference>
<dbReference type="OrthoDB" id="419529at2759"/>
<sequence>MLGYGGQYVFNTSMEVCCDGEVHPNVEDFTECCGTEPYNRNSLTCCRGHNGDRTLYSEVGLCCGSHGVYDPNTELCCYSYLDGTTKVHQSPTVEHHRCCGSEFYDVRNQTCCDENIFGGIHECCGSVAFDANKELCCAESIHQKTENVTSCCMDVPYNPETSTCCLGALFEIAGRSCCGGEPFDLSTSSCCNSAVSYDFPTVPGVQSCCGSRSYLPWEQICCNGELFDRDEHTECCGSAAYDPGHQLCCGDWIDTVVLERRSHQTSCCGQTTYEEGIESCCPRTSQVFLGADRHCCMIEVGQELAYDPNSGICCSSFFHESFYAGYSTYTHDCCGTHLLRGDELCDWMNQVPIVKSSYEDDTVCSGQSPEESVTYNSISTICLHGFLIPMDTSVSICGNQIMEEATEICCGDVFIHSKYDANDNERRCCGVSLAAYSPSVEICCSGMVYSIPESQGDCCEYRAYRTSEEVCEDSGVIRPVGKPLRCGNQFYSEDEQGCCGDADLFGPGWTCCDGELYDTGTEALNGGQCCDGVGYDPATQICCGSKLHEEQSRDVECCGDEIFPTDRQRHHICCDGVEQSTRGGRRSCQGSVSFNPKRETVCGTVIYPVSNGICCGDALLNEEAELCCENQIIPTIILSYVIKKQKNKCLKNTSDLLSCCGSEIYSSDDPRLVCCHGVLHRESEGRHCCGPRTYDPATQTCCEDDLTQFIYSRRDRHQCCGVLLYNTTRHQCCEGRLHYFEAGSQCCDSEIVPDVDSICCHGNIVERSHGESTECCGQVSYDGSSQLCLHGEVVPKPERDTRSYYMECFPGESNCCDGRLLDEASESCCGGVSVFNRMEQTCCGGYLYPIQNGACCGPENRPFHPESQLCCDGVVKGKTERSRASCCGNTIFSENEEICCQGKLHRALPGVTSCCGEDVYDIDDEICCNNQIYETAQSPEECRRSLSWSTSGRNVSCMEFPTDVTSGDLADMLRRYTSVVVLTPPTLRRRKSGDVCKARVTKVLKRIPSSILHLKITGSSISFGSECPCSGNGKIAVLFTNQSIAEGRVNLSSQDALMEMNKKLRRVLAQITQGEYLRM</sequence>
<dbReference type="Pfam" id="PF24748">
    <property type="entry name" value="Galaxin_repeat"/>
    <property type="match status" value="5"/>
</dbReference>
<dbReference type="InterPro" id="IPR056601">
    <property type="entry name" value="Galaxin_dom"/>
</dbReference>
<feature type="domain" description="Galaxin-like repeats" evidence="1">
    <location>
        <begin position="827"/>
        <end position="950"/>
    </location>
</feature>
<dbReference type="InterPro" id="IPR055284">
    <property type="entry name" value="Galaxin-like"/>
</dbReference>
<feature type="domain" description="Galaxin-like repeats" evidence="1">
    <location>
        <begin position="651"/>
        <end position="735"/>
    </location>
</feature>
<dbReference type="AlphaFoldDB" id="A0A2G8JMA1"/>
<accession>A0A2G8JMA1</accession>
<name>A0A2G8JMA1_STIJA</name>
<proteinExistence type="predicted"/>
<keyword evidence="3" id="KW-1185">Reference proteome</keyword>
<feature type="domain" description="Galaxin-like repeats" evidence="1">
    <location>
        <begin position="498"/>
        <end position="629"/>
    </location>
</feature>
<dbReference type="STRING" id="307972.A0A2G8JMA1"/>
<evidence type="ECO:0000313" key="3">
    <source>
        <dbReference type="Proteomes" id="UP000230750"/>
    </source>
</evidence>
<gene>
    <name evidence="2" type="ORF">BSL78_26284</name>
</gene>
<reference evidence="2 3" key="1">
    <citation type="journal article" date="2017" name="PLoS Biol.">
        <title>The sea cucumber genome provides insights into morphological evolution and visceral regeneration.</title>
        <authorList>
            <person name="Zhang X."/>
            <person name="Sun L."/>
            <person name="Yuan J."/>
            <person name="Sun Y."/>
            <person name="Gao Y."/>
            <person name="Zhang L."/>
            <person name="Li S."/>
            <person name="Dai H."/>
            <person name="Hamel J.F."/>
            <person name="Liu C."/>
            <person name="Yu Y."/>
            <person name="Liu S."/>
            <person name="Lin W."/>
            <person name="Guo K."/>
            <person name="Jin S."/>
            <person name="Xu P."/>
            <person name="Storey K.B."/>
            <person name="Huan P."/>
            <person name="Zhang T."/>
            <person name="Zhou Y."/>
            <person name="Zhang J."/>
            <person name="Lin C."/>
            <person name="Li X."/>
            <person name="Xing L."/>
            <person name="Huo D."/>
            <person name="Sun M."/>
            <person name="Wang L."/>
            <person name="Mercier A."/>
            <person name="Li F."/>
            <person name="Yang H."/>
            <person name="Xiang J."/>
        </authorList>
    </citation>
    <scope>NUCLEOTIDE SEQUENCE [LARGE SCALE GENOMIC DNA]</scope>
    <source>
        <strain evidence="2">Shaxun</strain>
        <tissue evidence="2">Muscle</tissue>
    </source>
</reference>
<organism evidence="2 3">
    <name type="scientific">Stichopus japonicus</name>
    <name type="common">Sea cucumber</name>
    <dbReference type="NCBI Taxonomy" id="307972"/>
    <lineage>
        <taxon>Eukaryota</taxon>
        <taxon>Metazoa</taxon>
        <taxon>Echinodermata</taxon>
        <taxon>Eleutherozoa</taxon>
        <taxon>Echinozoa</taxon>
        <taxon>Holothuroidea</taxon>
        <taxon>Aspidochirotacea</taxon>
        <taxon>Aspidochirotida</taxon>
        <taxon>Stichopodidae</taxon>
        <taxon>Apostichopus</taxon>
    </lineage>
</organism>
<dbReference type="Proteomes" id="UP000230750">
    <property type="component" value="Unassembled WGS sequence"/>
</dbReference>
<evidence type="ECO:0000313" key="2">
    <source>
        <dbReference type="EMBL" id="PIK36882.1"/>
    </source>
</evidence>
<evidence type="ECO:0000259" key="1">
    <source>
        <dbReference type="Pfam" id="PF24748"/>
    </source>
</evidence>
<feature type="domain" description="Galaxin-like repeats" evidence="1">
    <location>
        <begin position="7"/>
        <end position="138"/>
    </location>
</feature>